<dbReference type="InterPro" id="IPR001107">
    <property type="entry name" value="Band_7"/>
</dbReference>
<evidence type="ECO:0000256" key="3">
    <source>
        <dbReference type="RuleBase" id="RU364113"/>
    </source>
</evidence>
<dbReference type="OrthoDB" id="9779595at2"/>
<keyword evidence="3" id="KW-0812">Transmembrane</keyword>
<sequence>MVCDHNENNKQDHNPWSQDKNRNNKNKNNRSNLKIYNVVYILKKLINKLKQLGSKSNNTQKYNFVTFKLVLTISASLLAIWLLSGLYTIQEAECGVVTRFGKFNCFAKPGLNWKLNFIDNVKIINTKKIRELNISGLMLTSDENLVYAEVNLNYTIINPKYYLYSVINVEDSLLQATKSSLRNVIGRTSIEDILNKGYSIICDNTKNQIDEVIRPYKMGINIIKVDFRSLNLPDEIQSAFDNVIKAKKNREQSIQKAKSYFNKTQIIARKKAKNIIEEANMYQKHKLLKAESEAKKIAKILAQYKSYPKITKEFLYIEAMKNILNHSTKILVNNKKNQLILIPSDLLSNKSSIFTDKKTAINNINHLPIVSDNTGCNKNKISSNNDSNNIMDQRRQNAIRDDIKREERIHSCIDK</sequence>
<organism evidence="6 7">
    <name type="scientific">Candidatus Pantoea edessiphila</name>
    <dbReference type="NCBI Taxonomy" id="2044610"/>
    <lineage>
        <taxon>Bacteria</taxon>
        <taxon>Pseudomonadati</taxon>
        <taxon>Pseudomonadota</taxon>
        <taxon>Gammaproteobacteria</taxon>
        <taxon>Enterobacterales</taxon>
        <taxon>Erwiniaceae</taxon>
        <taxon>Pantoea</taxon>
    </lineage>
</organism>
<dbReference type="EMBL" id="PDKS01000003">
    <property type="protein sequence ID" value="PPI87125.1"/>
    <property type="molecule type" value="Genomic_DNA"/>
</dbReference>
<keyword evidence="6" id="KW-0645">Protease</keyword>
<feature type="region of interest" description="Disordered" evidence="4">
    <location>
        <begin position="1"/>
        <end position="29"/>
    </location>
</feature>
<evidence type="ECO:0000256" key="4">
    <source>
        <dbReference type="SAM" id="MobiDB-lite"/>
    </source>
</evidence>
<evidence type="ECO:0000313" key="7">
    <source>
        <dbReference type="Proteomes" id="UP000296034"/>
    </source>
</evidence>
<reference evidence="6 7" key="1">
    <citation type="journal article" date="2018" name="Genome Biol. Evol.">
        <title>Cladogenesis and Genomic Streamlining in Extracellular Endosymbionts of Tropical Stink Bugs.</title>
        <authorList>
            <person name="Otero-Bravo A."/>
            <person name="Goffredi S."/>
            <person name="Sabree Z.L."/>
        </authorList>
    </citation>
    <scope>NUCLEOTIDE SEQUENCE [LARGE SCALE GENOMIC DNA]</scope>
    <source>
        <strain evidence="6 7">SoET</strain>
    </source>
</reference>
<name>A0A2P5SXS2_9GAMM</name>
<dbReference type="GO" id="GO:0016020">
    <property type="term" value="C:membrane"/>
    <property type="evidence" value="ECO:0007669"/>
    <property type="project" value="UniProtKB-SubCell"/>
</dbReference>
<keyword evidence="3" id="KW-0472">Membrane</keyword>
<keyword evidence="6" id="KW-0378">Hydrolase</keyword>
<dbReference type="InterPro" id="IPR010201">
    <property type="entry name" value="HflK"/>
</dbReference>
<dbReference type="Pfam" id="PF01145">
    <property type="entry name" value="Band_7"/>
    <property type="match status" value="1"/>
</dbReference>
<comment type="caution">
    <text evidence="6">The sequence shown here is derived from an EMBL/GenBank/DDBJ whole genome shotgun (WGS) entry which is preliminary data.</text>
</comment>
<gene>
    <name evidence="6" type="primary">hflK</name>
    <name evidence="6" type="ORF">CRV11_02280</name>
</gene>
<dbReference type="SMART" id="SM00244">
    <property type="entry name" value="PHB"/>
    <property type="match status" value="1"/>
</dbReference>
<protein>
    <recommendedName>
        <fullName evidence="3">Protein HflK</fullName>
    </recommendedName>
</protein>
<dbReference type="NCBIfam" id="TIGR01933">
    <property type="entry name" value="hflK"/>
    <property type="match status" value="1"/>
</dbReference>
<dbReference type="Proteomes" id="UP000296034">
    <property type="component" value="Unassembled WGS sequence"/>
</dbReference>
<comment type="function">
    <text evidence="3">HflC and HflK could encode or regulate a protease.</text>
</comment>
<dbReference type="CDD" id="cd03404">
    <property type="entry name" value="SPFH_HflK"/>
    <property type="match status" value="1"/>
</dbReference>
<keyword evidence="3" id="KW-1133">Transmembrane helix</keyword>
<evidence type="ECO:0000259" key="5">
    <source>
        <dbReference type="SMART" id="SM00244"/>
    </source>
</evidence>
<dbReference type="PANTHER" id="PTHR42911:SF2">
    <property type="entry name" value="PROHIBITIN FAMILY PROTEIN"/>
    <property type="match status" value="1"/>
</dbReference>
<dbReference type="PANTHER" id="PTHR42911">
    <property type="entry name" value="MODULATOR OF FTSH PROTEASE HFLC"/>
    <property type="match status" value="1"/>
</dbReference>
<dbReference type="GO" id="GO:0008233">
    <property type="term" value="F:peptidase activity"/>
    <property type="evidence" value="ECO:0007669"/>
    <property type="project" value="UniProtKB-KW"/>
</dbReference>
<evidence type="ECO:0000256" key="2">
    <source>
        <dbReference type="ARBA" id="ARBA00006971"/>
    </source>
</evidence>
<comment type="subunit">
    <text evidence="3">HflC and HflK may interact to form a multimeric complex.</text>
</comment>
<feature type="transmembrane region" description="Helical" evidence="3">
    <location>
        <begin position="69"/>
        <end position="89"/>
    </location>
</feature>
<dbReference type="GO" id="GO:0006508">
    <property type="term" value="P:proteolysis"/>
    <property type="evidence" value="ECO:0007669"/>
    <property type="project" value="UniProtKB-KW"/>
</dbReference>
<dbReference type="RefSeq" id="WP_136131742.1">
    <property type="nucleotide sequence ID" value="NZ_PDKS01000003.1"/>
</dbReference>
<evidence type="ECO:0000313" key="6">
    <source>
        <dbReference type="EMBL" id="PPI87125.1"/>
    </source>
</evidence>
<dbReference type="SUPFAM" id="SSF117892">
    <property type="entry name" value="Band 7/SPFH domain"/>
    <property type="match status" value="1"/>
</dbReference>
<dbReference type="Gene3D" id="3.30.479.30">
    <property type="entry name" value="Band 7 domain"/>
    <property type="match status" value="1"/>
</dbReference>
<feature type="compositionally biased region" description="Basic and acidic residues" evidence="4">
    <location>
        <begin position="1"/>
        <end position="13"/>
    </location>
</feature>
<feature type="domain" description="Band 7" evidence="5">
    <location>
        <begin position="84"/>
        <end position="244"/>
    </location>
</feature>
<dbReference type="AlphaFoldDB" id="A0A2P5SXS2"/>
<evidence type="ECO:0000256" key="1">
    <source>
        <dbReference type="ARBA" id="ARBA00004167"/>
    </source>
</evidence>
<dbReference type="InterPro" id="IPR036013">
    <property type="entry name" value="Band_7/SPFH_dom_sf"/>
</dbReference>
<accession>A0A2P5SXS2</accession>
<proteinExistence type="inferred from homology"/>
<comment type="subcellular location">
    <subcellularLocation>
        <location evidence="1">Membrane</location>
        <topology evidence="1">Single-pass membrane protein</topology>
    </subcellularLocation>
</comment>
<comment type="similarity">
    <text evidence="2 3">Belongs to the band 7/mec-2 family. HflK subfamily.</text>
</comment>